<proteinExistence type="predicted"/>
<keyword evidence="2" id="KW-0732">Signal</keyword>
<accession>A0A101N3H2</accession>
<dbReference type="AlphaFoldDB" id="A0A101N3H2"/>
<comment type="caution">
    <text evidence="3">The sequence shown here is derived from an EMBL/GenBank/DDBJ whole genome shotgun (WGS) entry which is preliminary data.</text>
</comment>
<dbReference type="OrthoDB" id="4324322at2"/>
<evidence type="ECO:0000256" key="2">
    <source>
        <dbReference type="SAM" id="SignalP"/>
    </source>
</evidence>
<feature type="signal peptide" evidence="2">
    <location>
        <begin position="1"/>
        <end position="29"/>
    </location>
</feature>
<dbReference type="EMBL" id="LMWM01000027">
    <property type="protein sequence ID" value="KUM85859.1"/>
    <property type="molecule type" value="Genomic_DNA"/>
</dbReference>
<dbReference type="Proteomes" id="UP000053039">
    <property type="component" value="Unassembled WGS sequence"/>
</dbReference>
<dbReference type="PROSITE" id="PS51257">
    <property type="entry name" value="PROKAR_LIPOPROTEIN"/>
    <property type="match status" value="1"/>
</dbReference>
<evidence type="ECO:0000313" key="4">
    <source>
        <dbReference type="Proteomes" id="UP000053039"/>
    </source>
</evidence>
<name>A0A101N3H2_9ACTN</name>
<evidence type="ECO:0000256" key="1">
    <source>
        <dbReference type="SAM" id="MobiDB-lite"/>
    </source>
</evidence>
<feature type="chain" id="PRO_5039648085" description="PknH-like extracellular domain-containing protein" evidence="2">
    <location>
        <begin position="30"/>
        <end position="261"/>
    </location>
</feature>
<feature type="region of interest" description="Disordered" evidence="1">
    <location>
        <begin position="30"/>
        <end position="56"/>
    </location>
</feature>
<dbReference type="RefSeq" id="WP_031047980.1">
    <property type="nucleotide sequence ID" value="NZ_CP109024.1"/>
</dbReference>
<evidence type="ECO:0000313" key="3">
    <source>
        <dbReference type="EMBL" id="KUM85859.1"/>
    </source>
</evidence>
<gene>
    <name evidence="3" type="ORF">AQI94_22640</name>
</gene>
<protein>
    <recommendedName>
        <fullName evidence="5">PknH-like extracellular domain-containing protein</fullName>
    </recommendedName>
</protein>
<sequence>MTPPRAARAATLALALSGLLAATACSALSTPPTAPKPPITPPSSAPPRSPKASAAASSVLTEAMAQAALVTDADLGEPWTPSQGVATWHDGVLKAKADRRACQRLLDALYADEVFGADAQARAVVGMDDVWNEAQMRYQVLARTPAEIDKTLSWLKGLPRTCARFAATTASGAVLGVQVAELPLPEAGDARQGLRVLLTGQSRDGEPTTLTLDVAALRVGEDAISVTNGGFGDVQTEATQTAVQLGAERLKEVRRQGRVQV</sequence>
<reference evidence="3 4" key="1">
    <citation type="submission" date="2015-10" db="EMBL/GenBank/DDBJ databases">
        <title>Draft genome sequence of Streptomyces pseudovenezuelae DSM 40212, type strain for the species Streptomyces pseudovenezuelae.</title>
        <authorList>
            <person name="Ruckert C."/>
            <person name="Winkler A."/>
            <person name="Kalinowski J."/>
            <person name="Kampfer P."/>
            <person name="Glaeser S."/>
        </authorList>
    </citation>
    <scope>NUCLEOTIDE SEQUENCE [LARGE SCALE GENOMIC DNA]</scope>
    <source>
        <strain evidence="3 4">DSM 40212</strain>
    </source>
</reference>
<evidence type="ECO:0008006" key="5">
    <source>
        <dbReference type="Google" id="ProtNLM"/>
    </source>
</evidence>
<feature type="compositionally biased region" description="Pro residues" evidence="1">
    <location>
        <begin position="32"/>
        <end position="49"/>
    </location>
</feature>
<organism evidence="3 4">
    <name type="scientific">Streptomyces pseudovenezuelae</name>
    <dbReference type="NCBI Taxonomy" id="67350"/>
    <lineage>
        <taxon>Bacteria</taxon>
        <taxon>Bacillati</taxon>
        <taxon>Actinomycetota</taxon>
        <taxon>Actinomycetes</taxon>
        <taxon>Kitasatosporales</taxon>
        <taxon>Streptomycetaceae</taxon>
        <taxon>Streptomyces</taxon>
        <taxon>Streptomyces aurantiacus group</taxon>
    </lineage>
</organism>